<proteinExistence type="predicted"/>
<dbReference type="AlphaFoldDB" id="A0AAV0BB99"/>
<comment type="caution">
    <text evidence="2">The sequence shown here is derived from an EMBL/GenBank/DDBJ whole genome shotgun (WGS) entry which is preliminary data.</text>
</comment>
<feature type="non-terminal residue" evidence="2">
    <location>
        <position position="457"/>
    </location>
</feature>
<keyword evidence="3" id="KW-1185">Reference proteome</keyword>
<protein>
    <submittedName>
        <fullName evidence="2">Expressed protein</fullName>
    </submittedName>
</protein>
<evidence type="ECO:0000313" key="3">
    <source>
        <dbReference type="Proteomes" id="UP001153365"/>
    </source>
</evidence>
<feature type="compositionally biased region" description="Polar residues" evidence="1">
    <location>
        <begin position="368"/>
        <end position="388"/>
    </location>
</feature>
<organism evidence="2 3">
    <name type="scientific">Phakopsora pachyrhizi</name>
    <name type="common">Asian soybean rust disease fungus</name>
    <dbReference type="NCBI Taxonomy" id="170000"/>
    <lineage>
        <taxon>Eukaryota</taxon>
        <taxon>Fungi</taxon>
        <taxon>Dikarya</taxon>
        <taxon>Basidiomycota</taxon>
        <taxon>Pucciniomycotina</taxon>
        <taxon>Pucciniomycetes</taxon>
        <taxon>Pucciniales</taxon>
        <taxon>Phakopsoraceae</taxon>
        <taxon>Phakopsora</taxon>
    </lineage>
</organism>
<feature type="compositionally biased region" description="Basic and acidic residues" evidence="1">
    <location>
        <begin position="415"/>
        <end position="429"/>
    </location>
</feature>
<feature type="region of interest" description="Disordered" evidence="1">
    <location>
        <begin position="299"/>
        <end position="457"/>
    </location>
</feature>
<dbReference type="Proteomes" id="UP001153365">
    <property type="component" value="Unassembled WGS sequence"/>
</dbReference>
<feature type="compositionally biased region" description="Polar residues" evidence="1">
    <location>
        <begin position="205"/>
        <end position="215"/>
    </location>
</feature>
<feature type="region of interest" description="Disordered" evidence="1">
    <location>
        <begin position="205"/>
        <end position="247"/>
    </location>
</feature>
<accession>A0AAV0BB99</accession>
<gene>
    <name evidence="2" type="ORF">PPACK8108_LOCUS18877</name>
</gene>
<name>A0AAV0BB99_PHAPC</name>
<feature type="region of interest" description="Disordered" evidence="1">
    <location>
        <begin position="104"/>
        <end position="163"/>
    </location>
</feature>
<evidence type="ECO:0000256" key="1">
    <source>
        <dbReference type="SAM" id="MobiDB-lite"/>
    </source>
</evidence>
<feature type="compositionally biased region" description="Basic and acidic residues" evidence="1">
    <location>
        <begin position="448"/>
        <end position="457"/>
    </location>
</feature>
<feature type="compositionally biased region" description="Polar residues" evidence="1">
    <location>
        <begin position="51"/>
        <end position="66"/>
    </location>
</feature>
<feature type="compositionally biased region" description="Polar residues" evidence="1">
    <location>
        <begin position="301"/>
        <end position="310"/>
    </location>
</feature>
<sequence length="457" mass="48835">MDSKPKLNRLGSSGASVDDSDILRSSRSMTGKYPSASSSYQARNRRVSYHVNSLLNSAPGTPSEKSTPADVSISNVVSALAGAAATAIPAAIFAATGKDIIRTPAESPGRKDLIQNSPILNDQTKRESIENSAGEPSVAQQQQVKLNDAEELSSEQKAEKVNELVSQAKGESLVDGSLQTPALETMTGTKSVEAVELFKNELQVASPSNRSTNDAQVEPIRGETVEEEKNLAKDTASKAVQSEKVDKQTLKLSNHIPQGTPKSLESKDAIKQENDTSIFTAPVPNSNTDQAVIAAGPSAIPQATTSLTQDQSKEGIPLPVETQSNTEIQKNFEETKLANQKNGLDISTVEVGSTKGSGSNDQQQSSDTTPKVTFPESNEVQLPSSPNEPTKRSLMGKRPSVWRHSIGSIRSSRRSSGEIDRKNDRKVSIEEPNSSSTSNTLDEGSSARLREPLVRTT</sequence>
<feature type="compositionally biased region" description="Polar residues" evidence="1">
    <location>
        <begin position="23"/>
        <end position="42"/>
    </location>
</feature>
<feature type="region of interest" description="Disordered" evidence="1">
    <location>
        <begin position="51"/>
        <end position="70"/>
    </location>
</feature>
<dbReference type="EMBL" id="CALTRL010005530">
    <property type="protein sequence ID" value="CAH7684599.1"/>
    <property type="molecule type" value="Genomic_DNA"/>
</dbReference>
<feature type="region of interest" description="Disordered" evidence="1">
    <location>
        <begin position="1"/>
        <end position="44"/>
    </location>
</feature>
<reference evidence="2" key="1">
    <citation type="submission" date="2022-06" db="EMBL/GenBank/DDBJ databases">
        <authorList>
            <consortium name="SYNGENTA / RWTH Aachen University"/>
        </authorList>
    </citation>
    <scope>NUCLEOTIDE SEQUENCE</scope>
</reference>
<evidence type="ECO:0000313" key="2">
    <source>
        <dbReference type="EMBL" id="CAH7684599.1"/>
    </source>
</evidence>
<feature type="compositionally biased region" description="Basic and acidic residues" evidence="1">
    <location>
        <begin position="220"/>
        <end position="247"/>
    </location>
</feature>
<feature type="compositionally biased region" description="Low complexity" evidence="1">
    <location>
        <begin position="356"/>
        <end position="367"/>
    </location>
</feature>
<feature type="compositionally biased region" description="Polar residues" evidence="1">
    <location>
        <begin position="431"/>
        <end position="443"/>
    </location>
</feature>